<name>A0A915LHG0_MELJA</name>
<dbReference type="SUPFAM" id="SSF47095">
    <property type="entry name" value="HMG-box"/>
    <property type="match status" value="1"/>
</dbReference>
<protein>
    <submittedName>
        <fullName evidence="4">HMG box domain-containing protein</fullName>
    </submittedName>
</protein>
<evidence type="ECO:0000259" key="2">
    <source>
        <dbReference type="PROSITE" id="PS50118"/>
    </source>
</evidence>
<feature type="DNA-binding region" description="HMG box" evidence="1">
    <location>
        <begin position="89"/>
        <end position="157"/>
    </location>
</feature>
<keyword evidence="1" id="KW-0539">Nucleus</keyword>
<keyword evidence="1" id="KW-0238">DNA-binding</keyword>
<dbReference type="GO" id="GO:0005634">
    <property type="term" value="C:nucleus"/>
    <property type="evidence" value="ECO:0007669"/>
    <property type="project" value="UniProtKB-UniRule"/>
</dbReference>
<dbReference type="PROSITE" id="PS50118">
    <property type="entry name" value="HMG_BOX_2"/>
    <property type="match status" value="1"/>
</dbReference>
<evidence type="ECO:0000256" key="1">
    <source>
        <dbReference type="PROSITE-ProRule" id="PRU00267"/>
    </source>
</evidence>
<feature type="domain" description="HMG box" evidence="2">
    <location>
        <begin position="89"/>
        <end position="157"/>
    </location>
</feature>
<dbReference type="InterPro" id="IPR016464">
    <property type="entry name" value="NADH_Ub_cplx-1_asu_su-2"/>
</dbReference>
<sequence length="174" mass="20011">MASSLRLTGTALRELRIHLCQKSPESNGVRQFIENDYVDLKKGNRTSKGTSLCIGLALLDGIEPSLPIDWLESKKQNEELKITKKTKNGVRPWSAYALFFRHVQTEIRSQCGNISFGELSKTIANKWERMEKKEKMVYNEQLKERRRKLLRTKAKVHTFQLIFGGGNNKKETSV</sequence>
<dbReference type="PANTHER" id="PTHR12878:SF0">
    <property type="entry name" value="NADH DEHYDROGENASE [UBIQUINONE] 1 ALPHA SUBCOMPLEX SUBUNIT 2"/>
    <property type="match status" value="1"/>
</dbReference>
<dbReference type="Gene3D" id="3.40.30.10">
    <property type="entry name" value="Glutaredoxin"/>
    <property type="match status" value="1"/>
</dbReference>
<dbReference type="SMART" id="SM00398">
    <property type="entry name" value="HMG"/>
    <property type="match status" value="1"/>
</dbReference>
<dbReference type="InterPro" id="IPR009071">
    <property type="entry name" value="HMG_box_dom"/>
</dbReference>
<dbReference type="PANTHER" id="PTHR12878">
    <property type="entry name" value="NADH-UBIQUINONE OXIDOREDUCTASE B8 SUBUNIT"/>
    <property type="match status" value="1"/>
</dbReference>
<dbReference type="AlphaFoldDB" id="A0A915LHG0"/>
<reference evidence="4" key="1">
    <citation type="submission" date="2022-11" db="UniProtKB">
        <authorList>
            <consortium name="WormBaseParasite"/>
        </authorList>
    </citation>
    <scope>IDENTIFICATION</scope>
</reference>
<dbReference type="Gene3D" id="1.10.30.10">
    <property type="entry name" value="High mobility group box domain"/>
    <property type="match status" value="1"/>
</dbReference>
<dbReference type="WBParaSite" id="scaffold12275_cov155.g16173">
    <property type="protein sequence ID" value="scaffold12275_cov155.g16173"/>
    <property type="gene ID" value="scaffold12275_cov155.g16173"/>
</dbReference>
<dbReference type="InterPro" id="IPR036910">
    <property type="entry name" value="HMG_box_dom_sf"/>
</dbReference>
<dbReference type="Proteomes" id="UP000887561">
    <property type="component" value="Unplaced"/>
</dbReference>
<evidence type="ECO:0000313" key="3">
    <source>
        <dbReference type="Proteomes" id="UP000887561"/>
    </source>
</evidence>
<dbReference type="Pfam" id="PF00505">
    <property type="entry name" value="HMG_box"/>
    <property type="match status" value="1"/>
</dbReference>
<accession>A0A915LHG0</accession>
<keyword evidence="3" id="KW-1185">Reference proteome</keyword>
<organism evidence="3 4">
    <name type="scientific">Meloidogyne javanica</name>
    <name type="common">Root-knot nematode worm</name>
    <dbReference type="NCBI Taxonomy" id="6303"/>
    <lineage>
        <taxon>Eukaryota</taxon>
        <taxon>Metazoa</taxon>
        <taxon>Ecdysozoa</taxon>
        <taxon>Nematoda</taxon>
        <taxon>Chromadorea</taxon>
        <taxon>Rhabditida</taxon>
        <taxon>Tylenchina</taxon>
        <taxon>Tylenchomorpha</taxon>
        <taxon>Tylenchoidea</taxon>
        <taxon>Meloidogynidae</taxon>
        <taxon>Meloidogyninae</taxon>
        <taxon>Meloidogyne</taxon>
        <taxon>Meloidogyne incognita group</taxon>
    </lineage>
</organism>
<evidence type="ECO:0000313" key="4">
    <source>
        <dbReference type="WBParaSite" id="scaffold12275_cov155.g16173"/>
    </source>
</evidence>
<proteinExistence type="predicted"/>
<dbReference type="SUPFAM" id="SSF52833">
    <property type="entry name" value="Thioredoxin-like"/>
    <property type="match status" value="1"/>
</dbReference>
<dbReference type="InterPro" id="IPR036249">
    <property type="entry name" value="Thioredoxin-like_sf"/>
</dbReference>
<dbReference type="GO" id="GO:0003677">
    <property type="term" value="F:DNA binding"/>
    <property type="evidence" value="ECO:0007669"/>
    <property type="project" value="UniProtKB-UniRule"/>
</dbReference>